<evidence type="ECO:0000259" key="14">
    <source>
        <dbReference type="PROSITE" id="PS50950"/>
    </source>
</evidence>
<dbReference type="InterPro" id="IPR006612">
    <property type="entry name" value="THAP_Znf"/>
</dbReference>
<evidence type="ECO:0000256" key="4">
    <source>
        <dbReference type="ARBA" id="ARBA00022771"/>
    </source>
</evidence>
<keyword evidence="11" id="KW-0131">Cell cycle</keyword>
<evidence type="ECO:0000313" key="16">
    <source>
        <dbReference type="Proteomes" id="UP000821853"/>
    </source>
</evidence>
<comment type="subcellular location">
    <subcellularLocation>
        <location evidence="1">Nucleus</location>
        <location evidence="1">Nucleoplasm</location>
    </subcellularLocation>
</comment>
<evidence type="ECO:0000256" key="7">
    <source>
        <dbReference type="ARBA" id="ARBA00023054"/>
    </source>
</evidence>
<accession>A0A9J6GJ66</accession>
<evidence type="ECO:0000256" key="1">
    <source>
        <dbReference type="ARBA" id="ARBA00004642"/>
    </source>
</evidence>
<dbReference type="PANTHER" id="PTHR46600:SF1">
    <property type="entry name" value="THAP DOMAIN-CONTAINING PROTEIN 1"/>
    <property type="match status" value="1"/>
</dbReference>
<dbReference type="SMART" id="SM00980">
    <property type="entry name" value="THAP"/>
    <property type="match status" value="1"/>
</dbReference>
<evidence type="ECO:0000256" key="5">
    <source>
        <dbReference type="ARBA" id="ARBA00022833"/>
    </source>
</evidence>
<sequence>MEETAPQQWIRAIRREDWEPNTTSNYSRICNRHFKEADFTVGKWHCLKKGVVPSVFREYPSNLRPQPVKIRTSENIKSQSAPLTSQQENGRGGDKAAVLKGQLQILITVSLTGHIHYTVGMKQLQWMASN</sequence>
<reference evidence="15 16" key="1">
    <citation type="journal article" date="2020" name="Cell">
        <title>Large-Scale Comparative Analyses of Tick Genomes Elucidate Their Genetic Diversity and Vector Capacities.</title>
        <authorList>
            <consortium name="Tick Genome and Microbiome Consortium (TIGMIC)"/>
            <person name="Jia N."/>
            <person name="Wang J."/>
            <person name="Shi W."/>
            <person name="Du L."/>
            <person name="Sun Y."/>
            <person name="Zhan W."/>
            <person name="Jiang J.F."/>
            <person name="Wang Q."/>
            <person name="Zhang B."/>
            <person name="Ji P."/>
            <person name="Bell-Sakyi L."/>
            <person name="Cui X.M."/>
            <person name="Yuan T.T."/>
            <person name="Jiang B.G."/>
            <person name="Yang W.F."/>
            <person name="Lam T.T."/>
            <person name="Chang Q.C."/>
            <person name="Ding S.J."/>
            <person name="Wang X.J."/>
            <person name="Zhu J.G."/>
            <person name="Ruan X.D."/>
            <person name="Zhao L."/>
            <person name="Wei J.T."/>
            <person name="Ye R.Z."/>
            <person name="Que T.C."/>
            <person name="Du C.H."/>
            <person name="Zhou Y.H."/>
            <person name="Cheng J.X."/>
            <person name="Dai P.F."/>
            <person name="Guo W.B."/>
            <person name="Han X.H."/>
            <person name="Huang E.J."/>
            <person name="Li L.F."/>
            <person name="Wei W."/>
            <person name="Gao Y.C."/>
            <person name="Liu J.Z."/>
            <person name="Shao H.Z."/>
            <person name="Wang X."/>
            <person name="Wang C.C."/>
            <person name="Yang T.C."/>
            <person name="Huo Q.B."/>
            <person name="Li W."/>
            <person name="Chen H.Y."/>
            <person name="Chen S.E."/>
            <person name="Zhou L.G."/>
            <person name="Ni X.B."/>
            <person name="Tian J.H."/>
            <person name="Sheng Y."/>
            <person name="Liu T."/>
            <person name="Pan Y.S."/>
            <person name="Xia L.Y."/>
            <person name="Li J."/>
            <person name="Zhao F."/>
            <person name="Cao W.C."/>
        </authorList>
    </citation>
    <scope>NUCLEOTIDE SEQUENCE [LARGE SCALE GENOMIC DNA]</scope>
    <source>
        <strain evidence="15">HaeL-2018</strain>
    </source>
</reference>
<keyword evidence="3" id="KW-0479">Metal-binding</keyword>
<dbReference type="GO" id="GO:0043565">
    <property type="term" value="F:sequence-specific DNA binding"/>
    <property type="evidence" value="ECO:0007669"/>
    <property type="project" value="InterPro"/>
</dbReference>
<evidence type="ECO:0000256" key="6">
    <source>
        <dbReference type="ARBA" id="ARBA00023015"/>
    </source>
</evidence>
<dbReference type="PROSITE" id="PS50950">
    <property type="entry name" value="ZF_THAP"/>
    <property type="match status" value="1"/>
</dbReference>
<name>A0A9J6GJ66_HAELO</name>
<comment type="caution">
    <text evidence="15">The sequence shown here is derived from an EMBL/GenBank/DDBJ whole genome shotgun (WGS) entry which is preliminary data.</text>
</comment>
<evidence type="ECO:0000256" key="2">
    <source>
        <dbReference type="ARBA" id="ARBA00006177"/>
    </source>
</evidence>
<keyword evidence="9" id="KW-0804">Transcription</keyword>
<evidence type="ECO:0000256" key="11">
    <source>
        <dbReference type="ARBA" id="ARBA00023306"/>
    </source>
</evidence>
<evidence type="ECO:0000256" key="3">
    <source>
        <dbReference type="ARBA" id="ARBA00022723"/>
    </source>
</evidence>
<evidence type="ECO:0000256" key="12">
    <source>
        <dbReference type="PROSITE-ProRule" id="PRU00309"/>
    </source>
</evidence>
<dbReference type="VEuPathDB" id="VectorBase:HLOH_040119"/>
<comment type="similarity">
    <text evidence="2">Belongs to the THAP1 family.</text>
</comment>
<keyword evidence="16" id="KW-1185">Reference proteome</keyword>
<dbReference type="OrthoDB" id="6509764at2759"/>
<dbReference type="EMBL" id="JABSTR010000007">
    <property type="protein sequence ID" value="KAH9375307.1"/>
    <property type="molecule type" value="Genomic_DNA"/>
</dbReference>
<evidence type="ECO:0000256" key="13">
    <source>
        <dbReference type="SAM" id="MobiDB-lite"/>
    </source>
</evidence>
<keyword evidence="10" id="KW-0539">Nucleus</keyword>
<gene>
    <name evidence="15" type="ORF">HPB48_009175</name>
</gene>
<evidence type="ECO:0000256" key="9">
    <source>
        <dbReference type="ARBA" id="ARBA00023163"/>
    </source>
</evidence>
<organism evidence="15 16">
    <name type="scientific">Haemaphysalis longicornis</name>
    <name type="common">Bush tick</name>
    <dbReference type="NCBI Taxonomy" id="44386"/>
    <lineage>
        <taxon>Eukaryota</taxon>
        <taxon>Metazoa</taxon>
        <taxon>Ecdysozoa</taxon>
        <taxon>Arthropoda</taxon>
        <taxon>Chelicerata</taxon>
        <taxon>Arachnida</taxon>
        <taxon>Acari</taxon>
        <taxon>Parasitiformes</taxon>
        <taxon>Ixodida</taxon>
        <taxon>Ixodoidea</taxon>
        <taxon>Ixodidae</taxon>
        <taxon>Haemaphysalinae</taxon>
        <taxon>Haemaphysalis</taxon>
    </lineage>
</organism>
<keyword evidence="4 12" id="KW-0863">Zinc-finger</keyword>
<keyword evidence="5" id="KW-0862">Zinc</keyword>
<dbReference type="PANTHER" id="PTHR46600">
    <property type="entry name" value="THAP DOMAIN-CONTAINING"/>
    <property type="match status" value="1"/>
</dbReference>
<dbReference type="Proteomes" id="UP000821853">
    <property type="component" value="Chromosome 5"/>
</dbReference>
<evidence type="ECO:0000313" key="15">
    <source>
        <dbReference type="EMBL" id="KAH9375307.1"/>
    </source>
</evidence>
<dbReference type="AlphaFoldDB" id="A0A9J6GJ66"/>
<dbReference type="GO" id="GO:0005654">
    <property type="term" value="C:nucleoplasm"/>
    <property type="evidence" value="ECO:0007669"/>
    <property type="project" value="UniProtKB-SubCell"/>
</dbReference>
<evidence type="ECO:0000256" key="8">
    <source>
        <dbReference type="ARBA" id="ARBA00023125"/>
    </source>
</evidence>
<dbReference type="Pfam" id="PF05485">
    <property type="entry name" value="THAP"/>
    <property type="match status" value="1"/>
</dbReference>
<feature type="region of interest" description="Disordered" evidence="13">
    <location>
        <begin position="67"/>
        <end position="94"/>
    </location>
</feature>
<feature type="domain" description="THAP-type" evidence="14">
    <location>
        <begin position="1"/>
        <end position="56"/>
    </location>
</feature>
<keyword evidence="6" id="KW-0805">Transcription regulation</keyword>
<keyword evidence="7" id="KW-0175">Coiled coil</keyword>
<dbReference type="GO" id="GO:0008270">
    <property type="term" value="F:zinc ion binding"/>
    <property type="evidence" value="ECO:0007669"/>
    <property type="project" value="UniProtKB-KW"/>
</dbReference>
<dbReference type="SUPFAM" id="SSF57716">
    <property type="entry name" value="Glucocorticoid receptor-like (DNA-binding domain)"/>
    <property type="match status" value="1"/>
</dbReference>
<dbReference type="InterPro" id="IPR026516">
    <property type="entry name" value="THAP1/10"/>
</dbReference>
<feature type="compositionally biased region" description="Polar residues" evidence="13">
    <location>
        <begin position="73"/>
        <end position="89"/>
    </location>
</feature>
<evidence type="ECO:0000256" key="10">
    <source>
        <dbReference type="ARBA" id="ARBA00023242"/>
    </source>
</evidence>
<protein>
    <recommendedName>
        <fullName evidence="14">THAP-type domain-containing protein</fullName>
    </recommendedName>
</protein>
<keyword evidence="8 12" id="KW-0238">DNA-binding</keyword>
<proteinExistence type="inferred from homology"/>